<dbReference type="SUPFAM" id="SSF53720">
    <property type="entry name" value="ALDH-like"/>
    <property type="match status" value="1"/>
</dbReference>
<dbReference type="RefSeq" id="WP_250874602.1">
    <property type="nucleotide sequence ID" value="NZ_JALXFV010000008.1"/>
</dbReference>
<evidence type="ECO:0000256" key="4">
    <source>
        <dbReference type="RuleBase" id="RU003345"/>
    </source>
</evidence>
<reference evidence="7 8" key="1">
    <citation type="journal article" date="2019" name="Int. J. Syst. Evol. Microbiol.">
        <title>The Global Catalogue of Microorganisms (GCM) 10K type strain sequencing project: providing services to taxonomists for standard genome sequencing and annotation.</title>
        <authorList>
            <consortium name="The Broad Institute Genomics Platform"/>
            <consortium name="The Broad Institute Genome Sequencing Center for Infectious Disease"/>
            <person name="Wu L."/>
            <person name="Ma J."/>
        </authorList>
    </citation>
    <scope>NUCLEOTIDE SEQUENCE [LARGE SCALE GENOMIC DNA]</scope>
    <source>
        <strain evidence="7 8">CGMCC 1.12563</strain>
    </source>
</reference>
<dbReference type="AlphaFoldDB" id="A0ABD6AZ67"/>
<dbReference type="PIRSF" id="PIRSF036492">
    <property type="entry name" value="ALDH"/>
    <property type="match status" value="1"/>
</dbReference>
<dbReference type="EC" id="1.2.1.79" evidence="7"/>
<dbReference type="InterPro" id="IPR016163">
    <property type="entry name" value="Ald_DH_C"/>
</dbReference>
<dbReference type="Proteomes" id="UP001597187">
    <property type="component" value="Unassembled WGS sequence"/>
</dbReference>
<evidence type="ECO:0000256" key="3">
    <source>
        <dbReference type="PROSITE-ProRule" id="PRU10007"/>
    </source>
</evidence>
<dbReference type="FunFam" id="3.40.309.10:FF:000009">
    <property type="entry name" value="Aldehyde dehydrogenase A"/>
    <property type="match status" value="1"/>
</dbReference>
<dbReference type="PROSITE" id="PS00687">
    <property type="entry name" value="ALDEHYDE_DEHYDR_GLU"/>
    <property type="match status" value="1"/>
</dbReference>
<keyword evidence="8" id="KW-1185">Reference proteome</keyword>
<feature type="active site" evidence="3">
    <location>
        <position position="258"/>
    </location>
</feature>
<organism evidence="7 8">
    <name type="scientific">Halomarina rubra</name>
    <dbReference type="NCBI Taxonomy" id="2071873"/>
    <lineage>
        <taxon>Archaea</taxon>
        <taxon>Methanobacteriati</taxon>
        <taxon>Methanobacteriota</taxon>
        <taxon>Stenosarchaea group</taxon>
        <taxon>Halobacteria</taxon>
        <taxon>Halobacteriales</taxon>
        <taxon>Natronomonadaceae</taxon>
        <taxon>Halomarina</taxon>
    </lineage>
</organism>
<evidence type="ECO:0000256" key="5">
    <source>
        <dbReference type="SAM" id="MobiDB-lite"/>
    </source>
</evidence>
<name>A0ABD6AZ67_9EURY</name>
<proteinExistence type="inferred from homology"/>
<dbReference type="Gene3D" id="3.40.605.10">
    <property type="entry name" value="Aldehyde Dehydrogenase, Chain A, domain 1"/>
    <property type="match status" value="1"/>
</dbReference>
<comment type="similarity">
    <text evidence="1 4">Belongs to the aldehyde dehydrogenase family.</text>
</comment>
<dbReference type="Pfam" id="PF00171">
    <property type="entry name" value="Aldedh"/>
    <property type="match status" value="1"/>
</dbReference>
<comment type="caution">
    <text evidence="7">The sequence shown here is derived from an EMBL/GenBank/DDBJ whole genome shotgun (WGS) entry which is preliminary data.</text>
</comment>
<evidence type="ECO:0000313" key="8">
    <source>
        <dbReference type="Proteomes" id="UP001597187"/>
    </source>
</evidence>
<evidence type="ECO:0000313" key="7">
    <source>
        <dbReference type="EMBL" id="MFD1514660.1"/>
    </source>
</evidence>
<evidence type="ECO:0000259" key="6">
    <source>
        <dbReference type="Pfam" id="PF00171"/>
    </source>
</evidence>
<dbReference type="InterPro" id="IPR015590">
    <property type="entry name" value="Aldehyde_DH_dom"/>
</dbReference>
<keyword evidence="2 4" id="KW-0560">Oxidoreductase</keyword>
<feature type="region of interest" description="Disordered" evidence="5">
    <location>
        <begin position="351"/>
        <end position="370"/>
    </location>
</feature>
<evidence type="ECO:0000256" key="1">
    <source>
        <dbReference type="ARBA" id="ARBA00009986"/>
    </source>
</evidence>
<dbReference type="PANTHER" id="PTHR11699">
    <property type="entry name" value="ALDEHYDE DEHYDROGENASE-RELATED"/>
    <property type="match status" value="1"/>
</dbReference>
<sequence length="518" mass="55735">MARPDTEPRADDERLDRLATVATRGDGDRDRLVVEAPFTGDPLGTVPACTAADADLAVRRARTAHHEWADRSFEERAAVVERFGDLLWDAREEFLDLLQLEGGKARRTGFEELLDVVSHCEYYGDAGDLLAPERREGAFGLLSPTRVNYHPRGVVTIVSPWNYPLTLSVSDAIPALLAGNGVVLKPDEHTPFVALRAVELLREAGLPPDVCQVVTGDGAELGESLVAGSDYVGFTGSVETGRLVAEQAGRNLVPCSLELGGKNPMLVLEDADLGTAVRGAIAGCFPNAGQLCVAPERTYVHDSLYETFVDRLVVATEALTLGSGSDLDTDVGSLASGEQLERVRAHVEDAREKGATVRTGGQHRPDVGPYAFEPTVLTDVTPEMDCFREETFGPVVAVYPVGSTREAIERANDTDYGLNACVFTESHDRGRAVAERLDAGTVSVNDPYITTLGATDAPMGGMKQSGLGRRHGPEGIRKYTDQQTVAVSRVGPVAPPSWVPGEWYTTALSAVVKLRRRF</sequence>
<dbReference type="NCBIfam" id="NF006916">
    <property type="entry name" value="PRK09407.1"/>
    <property type="match status" value="1"/>
</dbReference>
<dbReference type="EMBL" id="JBHUDC010000008">
    <property type="protein sequence ID" value="MFD1514660.1"/>
    <property type="molecule type" value="Genomic_DNA"/>
</dbReference>
<dbReference type="InterPro" id="IPR016161">
    <property type="entry name" value="Ald_DH/histidinol_DH"/>
</dbReference>
<evidence type="ECO:0000256" key="2">
    <source>
        <dbReference type="ARBA" id="ARBA00023002"/>
    </source>
</evidence>
<gene>
    <name evidence="7" type="ORF">ACFSBT_15375</name>
</gene>
<dbReference type="GO" id="GO:0036243">
    <property type="term" value="F:succinate-semialdehyde dehydrogenase (NADP+) activity"/>
    <property type="evidence" value="ECO:0007669"/>
    <property type="project" value="UniProtKB-EC"/>
</dbReference>
<protein>
    <submittedName>
        <fullName evidence="7">Succinic semialdehyde dehydrogenase</fullName>
        <ecNumber evidence="7">1.2.1.79</ecNumber>
    </submittedName>
</protein>
<dbReference type="InterPro" id="IPR016162">
    <property type="entry name" value="Ald_DH_N"/>
</dbReference>
<dbReference type="InterPro" id="IPR029510">
    <property type="entry name" value="Ald_DH_CS_GLU"/>
</dbReference>
<dbReference type="InterPro" id="IPR012394">
    <property type="entry name" value="Aldehyde_DH_NAD(P)"/>
</dbReference>
<dbReference type="Gene3D" id="3.40.309.10">
    <property type="entry name" value="Aldehyde Dehydrogenase, Chain A, domain 2"/>
    <property type="match status" value="1"/>
</dbReference>
<feature type="domain" description="Aldehyde dehydrogenase" evidence="6">
    <location>
        <begin position="30"/>
        <end position="485"/>
    </location>
</feature>
<accession>A0ABD6AZ67</accession>